<keyword evidence="4 6" id="KW-0472">Membrane</keyword>
<evidence type="ECO:0000259" key="7">
    <source>
        <dbReference type="PROSITE" id="PS50850"/>
    </source>
</evidence>
<dbReference type="GO" id="GO:0022857">
    <property type="term" value="F:transmembrane transporter activity"/>
    <property type="evidence" value="ECO:0007669"/>
    <property type="project" value="InterPro"/>
</dbReference>
<feature type="transmembrane region" description="Helical" evidence="6">
    <location>
        <begin position="547"/>
        <end position="565"/>
    </location>
</feature>
<dbReference type="STRING" id="1314776.A0A166EIA1"/>
<dbReference type="OrthoDB" id="10021397at2759"/>
<feature type="region of interest" description="Disordered" evidence="5">
    <location>
        <begin position="1"/>
        <end position="59"/>
    </location>
</feature>
<organism evidence="8 9">
    <name type="scientific">Sistotremastrum suecicum HHB10207 ss-3</name>
    <dbReference type="NCBI Taxonomy" id="1314776"/>
    <lineage>
        <taxon>Eukaryota</taxon>
        <taxon>Fungi</taxon>
        <taxon>Dikarya</taxon>
        <taxon>Basidiomycota</taxon>
        <taxon>Agaricomycotina</taxon>
        <taxon>Agaricomycetes</taxon>
        <taxon>Sistotremastrales</taxon>
        <taxon>Sistotremastraceae</taxon>
        <taxon>Sistotremastrum</taxon>
    </lineage>
</organism>
<feature type="transmembrane region" description="Helical" evidence="6">
    <location>
        <begin position="476"/>
        <end position="495"/>
    </location>
</feature>
<dbReference type="PANTHER" id="PTHR23501">
    <property type="entry name" value="MAJOR FACILITATOR SUPERFAMILY"/>
    <property type="match status" value="1"/>
</dbReference>
<evidence type="ECO:0000256" key="4">
    <source>
        <dbReference type="ARBA" id="ARBA00023136"/>
    </source>
</evidence>
<feature type="transmembrane region" description="Helical" evidence="6">
    <location>
        <begin position="200"/>
        <end position="220"/>
    </location>
</feature>
<dbReference type="InterPro" id="IPR011701">
    <property type="entry name" value="MFS"/>
</dbReference>
<feature type="transmembrane region" description="Helical" evidence="6">
    <location>
        <begin position="232"/>
        <end position="252"/>
    </location>
</feature>
<dbReference type="GO" id="GO:0005886">
    <property type="term" value="C:plasma membrane"/>
    <property type="evidence" value="ECO:0007669"/>
    <property type="project" value="TreeGrafter"/>
</dbReference>
<dbReference type="EMBL" id="KV428043">
    <property type="protein sequence ID" value="KZT39618.1"/>
    <property type="molecule type" value="Genomic_DNA"/>
</dbReference>
<dbReference type="CDD" id="cd17502">
    <property type="entry name" value="MFS_Azr1_MDR_like"/>
    <property type="match status" value="1"/>
</dbReference>
<evidence type="ECO:0000313" key="9">
    <source>
        <dbReference type="Proteomes" id="UP000076798"/>
    </source>
</evidence>
<dbReference type="InterPro" id="IPR036259">
    <property type="entry name" value="MFS_trans_sf"/>
</dbReference>
<reference evidence="8 9" key="1">
    <citation type="journal article" date="2016" name="Mol. Biol. Evol.">
        <title>Comparative Genomics of Early-Diverging Mushroom-Forming Fungi Provides Insights into the Origins of Lignocellulose Decay Capabilities.</title>
        <authorList>
            <person name="Nagy L.G."/>
            <person name="Riley R."/>
            <person name="Tritt A."/>
            <person name="Adam C."/>
            <person name="Daum C."/>
            <person name="Floudas D."/>
            <person name="Sun H."/>
            <person name="Yadav J.S."/>
            <person name="Pangilinan J."/>
            <person name="Larsson K.H."/>
            <person name="Matsuura K."/>
            <person name="Barry K."/>
            <person name="Labutti K."/>
            <person name="Kuo R."/>
            <person name="Ohm R.A."/>
            <person name="Bhattacharya S.S."/>
            <person name="Shirouzu T."/>
            <person name="Yoshinaga Y."/>
            <person name="Martin F.M."/>
            <person name="Grigoriev I.V."/>
            <person name="Hibbett D.S."/>
        </authorList>
    </citation>
    <scope>NUCLEOTIDE SEQUENCE [LARGE SCALE GENOMIC DNA]</scope>
    <source>
        <strain evidence="8 9">HHB10207 ss-3</strain>
    </source>
</reference>
<dbReference type="PANTHER" id="PTHR23501:SF198">
    <property type="entry name" value="AZOLE RESISTANCE PROTEIN 1-RELATED"/>
    <property type="match status" value="1"/>
</dbReference>
<dbReference type="Proteomes" id="UP000076798">
    <property type="component" value="Unassembled WGS sequence"/>
</dbReference>
<dbReference type="PROSITE" id="PS50850">
    <property type="entry name" value="MFS"/>
    <property type="match status" value="1"/>
</dbReference>
<feature type="domain" description="Major facilitator superfamily (MFS) profile" evidence="7">
    <location>
        <begin position="77"/>
        <end position="532"/>
    </location>
</feature>
<feature type="compositionally biased region" description="Basic and acidic residues" evidence="5">
    <location>
        <begin position="38"/>
        <end position="55"/>
    </location>
</feature>
<name>A0A166EIA1_9AGAM</name>
<comment type="subcellular location">
    <subcellularLocation>
        <location evidence="1">Membrane</location>
        <topology evidence="1">Multi-pass membrane protein</topology>
    </subcellularLocation>
</comment>
<feature type="transmembrane region" description="Helical" evidence="6">
    <location>
        <begin position="306"/>
        <end position="326"/>
    </location>
</feature>
<feature type="transmembrane region" description="Helical" evidence="6">
    <location>
        <begin position="273"/>
        <end position="294"/>
    </location>
</feature>
<feature type="transmembrane region" description="Helical" evidence="6">
    <location>
        <begin position="111"/>
        <end position="129"/>
    </location>
</feature>
<dbReference type="AlphaFoldDB" id="A0A166EIA1"/>
<protein>
    <submittedName>
        <fullName evidence="8">ABC transporter</fullName>
    </submittedName>
</protein>
<evidence type="ECO:0000256" key="2">
    <source>
        <dbReference type="ARBA" id="ARBA00022692"/>
    </source>
</evidence>
<evidence type="ECO:0000256" key="1">
    <source>
        <dbReference type="ARBA" id="ARBA00004141"/>
    </source>
</evidence>
<dbReference type="InterPro" id="IPR020846">
    <property type="entry name" value="MFS_dom"/>
</dbReference>
<keyword evidence="2 6" id="KW-0812">Transmembrane</keyword>
<evidence type="ECO:0000313" key="8">
    <source>
        <dbReference type="EMBL" id="KZT39618.1"/>
    </source>
</evidence>
<evidence type="ECO:0000256" key="5">
    <source>
        <dbReference type="SAM" id="MobiDB-lite"/>
    </source>
</evidence>
<feature type="transmembrane region" description="Helical" evidence="6">
    <location>
        <begin position="441"/>
        <end position="464"/>
    </location>
</feature>
<dbReference type="Gene3D" id="1.20.1250.20">
    <property type="entry name" value="MFS general substrate transporter like domains"/>
    <property type="match status" value="1"/>
</dbReference>
<proteinExistence type="predicted"/>
<sequence length="582" mass="62585">MSDDLKAEDSQSPSRAPTVIPQDELKHNSSLEEDPTLENEKRDSSSPVQDLEKTEPVAATSGADDDRYLTGMKLFLVFVGFMLSILLIALDQTIVATALPKIVSNFNALEQVSWVASAYFLTQAGLMLFMGQVLTIAPVKWVYIGSIGVFEIGSLFCAVAPSMNFLIFGRAVAGCGAAGLFIAVLSIIAQVTRLEDRPVLFGTFGAVFAVSSVCGPLLGGVLTSDVSWRWCFYINLPFGAIAIGSVVLFLHVKPTPQKQAIMDLSLMEKLRRIDWIGTILCVGMVTSLLLPLQWGGNTKPWNDKSVIALLVVFGVLLVMFLGWEFYMGKDAMLPLWLFKRRTLVGCALEAFFIFMLMLLGIYYLPLWYQAKGQSPSKSGVSILGFMLGLVVAAAVSGGIIAKTGRYWPFLFLSPLLSSVAAGLIFTVAADTPNKKLLGFQILFGIGLGGAMQNTIIATQTEFAFEEEMIPQATSIVNFLQLVGGVLGISIGSTLFGNQLVANLPKYTNGLTPDQIFAVRSSVTAIFTLPEELQQGVTAAYVASLDRVFILGVPAGALAALSALLIKNYSVKERGSAVTMAAA</sequence>
<accession>A0A166EIA1</accession>
<gene>
    <name evidence="8" type="ORF">SISSUDRAFT_1045307</name>
</gene>
<keyword evidence="9" id="KW-1185">Reference proteome</keyword>
<feature type="transmembrane region" description="Helical" evidence="6">
    <location>
        <begin position="141"/>
        <end position="161"/>
    </location>
</feature>
<feature type="transmembrane region" description="Helical" evidence="6">
    <location>
        <begin position="347"/>
        <end position="368"/>
    </location>
</feature>
<feature type="transmembrane region" description="Helical" evidence="6">
    <location>
        <begin position="74"/>
        <end position="99"/>
    </location>
</feature>
<feature type="transmembrane region" description="Helical" evidence="6">
    <location>
        <begin position="407"/>
        <end position="429"/>
    </location>
</feature>
<keyword evidence="3 6" id="KW-1133">Transmembrane helix</keyword>
<dbReference type="SUPFAM" id="SSF103473">
    <property type="entry name" value="MFS general substrate transporter"/>
    <property type="match status" value="1"/>
</dbReference>
<feature type="transmembrane region" description="Helical" evidence="6">
    <location>
        <begin position="167"/>
        <end position="188"/>
    </location>
</feature>
<evidence type="ECO:0000256" key="6">
    <source>
        <dbReference type="SAM" id="Phobius"/>
    </source>
</evidence>
<feature type="transmembrane region" description="Helical" evidence="6">
    <location>
        <begin position="380"/>
        <end position="400"/>
    </location>
</feature>
<dbReference type="PRINTS" id="PR01036">
    <property type="entry name" value="TCRTETB"/>
</dbReference>
<evidence type="ECO:0000256" key="3">
    <source>
        <dbReference type="ARBA" id="ARBA00022989"/>
    </source>
</evidence>
<dbReference type="Pfam" id="PF07690">
    <property type="entry name" value="MFS_1"/>
    <property type="match status" value="1"/>
</dbReference>